<accession>A4RWE4</accession>
<comment type="similarity">
    <text evidence="1">Belongs to the VPS72/YL1 family.</text>
</comment>
<feature type="compositionally biased region" description="Basic and acidic residues" evidence="2">
    <location>
        <begin position="90"/>
        <end position="100"/>
    </location>
</feature>
<dbReference type="KEGG" id="olu:OSTLU_24450"/>
<dbReference type="PANTHER" id="PTHR13275:SF4">
    <property type="entry name" value="VACUOLAR PROTEIN SORTING-ASSOCIATED PROTEIN 72 HOMOLOG"/>
    <property type="match status" value="1"/>
</dbReference>
<feature type="compositionally biased region" description="Basic and acidic residues" evidence="2">
    <location>
        <begin position="156"/>
        <end position="180"/>
    </location>
</feature>
<keyword evidence="5" id="KW-1185">Reference proteome</keyword>
<organism evidence="4 5">
    <name type="scientific">Ostreococcus lucimarinus (strain CCE9901)</name>
    <dbReference type="NCBI Taxonomy" id="436017"/>
    <lineage>
        <taxon>Eukaryota</taxon>
        <taxon>Viridiplantae</taxon>
        <taxon>Chlorophyta</taxon>
        <taxon>Mamiellophyceae</taxon>
        <taxon>Mamiellales</taxon>
        <taxon>Bathycoccaceae</taxon>
        <taxon>Ostreococcus</taxon>
    </lineage>
</organism>
<dbReference type="InterPro" id="IPR046757">
    <property type="entry name" value="YL1_N"/>
</dbReference>
<sequence>MGAADAPRYVSALPSRSTRGRRLATLLEDEDSADEAFWNQDALAEESGDDAYESEEEPEDVFEDDFDESESSESEGEVRVARERAKRTLKAPERRGKDARGAGGGGTGEGGEAAAVGDGRGDANARGARATTAAAAAGGDFEMRKSKRSTAQAILERSERMRAERASKPAQERQKVEHRTWTQEELLEEAKETEYWNLIDLERLLTLEAEMKKKAPTVSNAYEGPSLVYRSSAKVDEGATMIELARGAETPEPLRQNKPTPAHKDKCVITGLPAKYKDPVTGMPYATIEAFKKVRARYPPLPPKPKPAPEEPDAAAAAPIEPKIEVVIDVPMEPEAPLAQKTKAKSTKKRPGKPSASQLSTVAKKTLATAKKTLKQEPEDATMTVADDEALAG</sequence>
<dbReference type="GeneID" id="5001231"/>
<dbReference type="HOGENOM" id="CLU_702821_0_0_1"/>
<protein>
    <recommendedName>
        <fullName evidence="3">Vps72/YL1 C-terminal domain-containing protein</fullName>
    </recommendedName>
</protein>
<dbReference type="Proteomes" id="UP000001568">
    <property type="component" value="Chromosome 4"/>
</dbReference>
<feature type="compositionally biased region" description="Basic residues" evidence="2">
    <location>
        <begin position="342"/>
        <end position="352"/>
    </location>
</feature>
<dbReference type="AlphaFoldDB" id="A4RWE4"/>
<proteinExistence type="inferred from homology"/>
<evidence type="ECO:0000259" key="3">
    <source>
        <dbReference type="SMART" id="SM00993"/>
    </source>
</evidence>
<dbReference type="PANTHER" id="PTHR13275">
    <property type="entry name" value="YL-1 PROTEIN TRANSCRIPTION FACTOR-LIKE 1"/>
    <property type="match status" value="1"/>
</dbReference>
<dbReference type="EMBL" id="CP000584">
    <property type="protein sequence ID" value="ABO95857.1"/>
    <property type="molecule type" value="Genomic_DNA"/>
</dbReference>
<dbReference type="Gramene" id="ABO95857">
    <property type="protein sequence ID" value="ABO95857"/>
    <property type="gene ID" value="OSTLU_24450"/>
</dbReference>
<dbReference type="Pfam" id="PF08265">
    <property type="entry name" value="YL1_C"/>
    <property type="match status" value="1"/>
</dbReference>
<dbReference type="OMA" id="TGPTIRY"/>
<dbReference type="SMART" id="SM00993">
    <property type="entry name" value="YL1_C"/>
    <property type="match status" value="1"/>
</dbReference>
<dbReference type="STRING" id="436017.A4RWE4"/>
<reference evidence="4 5" key="1">
    <citation type="journal article" date="2007" name="Proc. Natl. Acad. Sci. U.S.A.">
        <title>The tiny eukaryote Ostreococcus provides genomic insights into the paradox of plankton speciation.</title>
        <authorList>
            <person name="Palenik B."/>
            <person name="Grimwood J."/>
            <person name="Aerts A."/>
            <person name="Rouze P."/>
            <person name="Salamov A."/>
            <person name="Putnam N."/>
            <person name="Dupont C."/>
            <person name="Jorgensen R."/>
            <person name="Derelle E."/>
            <person name="Rombauts S."/>
            <person name="Zhou K."/>
            <person name="Otillar R."/>
            <person name="Merchant S.S."/>
            <person name="Podell S."/>
            <person name="Gaasterland T."/>
            <person name="Napoli C."/>
            <person name="Gendler K."/>
            <person name="Manuell A."/>
            <person name="Tai V."/>
            <person name="Vallon O."/>
            <person name="Piganeau G."/>
            <person name="Jancek S."/>
            <person name="Heijde M."/>
            <person name="Jabbari K."/>
            <person name="Bowler C."/>
            <person name="Lohr M."/>
            <person name="Robbens S."/>
            <person name="Werner G."/>
            <person name="Dubchak I."/>
            <person name="Pazour G.J."/>
            <person name="Ren Q."/>
            <person name="Paulsen I."/>
            <person name="Delwiche C."/>
            <person name="Schmutz J."/>
            <person name="Rokhsar D."/>
            <person name="Van de Peer Y."/>
            <person name="Moreau H."/>
            <person name="Grigoriev I.V."/>
        </authorList>
    </citation>
    <scope>NUCLEOTIDE SEQUENCE [LARGE SCALE GENOMIC DNA]</scope>
    <source>
        <strain evidence="4 5">CCE9901</strain>
    </source>
</reference>
<evidence type="ECO:0000313" key="5">
    <source>
        <dbReference type="Proteomes" id="UP000001568"/>
    </source>
</evidence>
<feature type="region of interest" description="Disordered" evidence="2">
    <location>
        <begin position="27"/>
        <end position="180"/>
    </location>
</feature>
<feature type="region of interest" description="Disordered" evidence="2">
    <location>
        <begin position="297"/>
        <end position="393"/>
    </location>
</feature>
<dbReference type="eggNOG" id="KOG2897">
    <property type="taxonomic scope" value="Eukaryota"/>
</dbReference>
<dbReference type="GO" id="GO:0005634">
    <property type="term" value="C:nucleus"/>
    <property type="evidence" value="ECO:0007669"/>
    <property type="project" value="TreeGrafter"/>
</dbReference>
<dbReference type="OrthoDB" id="78296at2759"/>
<feature type="compositionally biased region" description="Acidic residues" evidence="2">
    <location>
        <begin position="43"/>
        <end position="75"/>
    </location>
</feature>
<dbReference type="Pfam" id="PF05764">
    <property type="entry name" value="YL1"/>
    <property type="match status" value="1"/>
</dbReference>
<dbReference type="RefSeq" id="XP_001417564.1">
    <property type="nucleotide sequence ID" value="XM_001417527.1"/>
</dbReference>
<dbReference type="InterPro" id="IPR013272">
    <property type="entry name" value="Vps72/YL1_C"/>
</dbReference>
<feature type="compositionally biased region" description="Low complexity" evidence="2">
    <location>
        <begin position="112"/>
        <end position="139"/>
    </location>
</feature>
<feature type="domain" description="Vps72/YL1 C-terminal" evidence="3">
    <location>
        <begin position="265"/>
        <end position="294"/>
    </location>
</feature>
<gene>
    <name evidence="4" type="ORF">OSTLU_24450</name>
</gene>
<name>A4RWE4_OSTLU</name>
<feature type="compositionally biased region" description="Gly residues" evidence="2">
    <location>
        <begin position="101"/>
        <end position="111"/>
    </location>
</feature>
<evidence type="ECO:0000256" key="2">
    <source>
        <dbReference type="SAM" id="MobiDB-lite"/>
    </source>
</evidence>
<evidence type="ECO:0000313" key="4">
    <source>
        <dbReference type="EMBL" id="ABO95857.1"/>
    </source>
</evidence>
<evidence type="ECO:0000256" key="1">
    <source>
        <dbReference type="ARBA" id="ARBA00006832"/>
    </source>
</evidence>